<keyword evidence="4" id="KW-0808">Transferase</keyword>
<dbReference type="PANTHER" id="PTHR46383:SF1">
    <property type="entry name" value="ASPARTATE AMINOTRANSFERASE"/>
    <property type="match status" value="1"/>
</dbReference>
<dbReference type="CDD" id="cd00609">
    <property type="entry name" value="AAT_like"/>
    <property type="match status" value="1"/>
</dbReference>
<evidence type="ECO:0000313" key="7">
    <source>
        <dbReference type="EMBL" id="EGD49401.1"/>
    </source>
</evidence>
<keyword evidence="5" id="KW-0663">Pyridoxal phosphate</keyword>
<dbReference type="GO" id="GO:0030170">
    <property type="term" value="F:pyridoxal phosphate binding"/>
    <property type="evidence" value="ECO:0007669"/>
    <property type="project" value="InterPro"/>
</dbReference>
<dbReference type="STRING" id="588581.Cpap_3834"/>
<dbReference type="AlphaFoldDB" id="F1T7F3"/>
<dbReference type="OrthoDB" id="9813612at2"/>
<organism evidence="7 8">
    <name type="scientific">Ruminiclostridium papyrosolvens DSM 2782</name>
    <dbReference type="NCBI Taxonomy" id="588581"/>
    <lineage>
        <taxon>Bacteria</taxon>
        <taxon>Bacillati</taxon>
        <taxon>Bacillota</taxon>
        <taxon>Clostridia</taxon>
        <taxon>Eubacteriales</taxon>
        <taxon>Oscillospiraceae</taxon>
        <taxon>Ruminiclostridium</taxon>
    </lineage>
</organism>
<sequence length="391" mass="44968">MELRTEVNFFDNKFLMFVLDQMAYELDKQNPDNKVIRMTLGKSELPLHPDIIKSMQDATGDFSKSSLVFPGGLPELKEKLSSYYKEQYDVDINPNNFIISTGTSAIFRNLFYILSQKGDEVLLPTPYYSLYRFSALLSGADIKYYKIDPCTRRMDMDSFRENFTEKTKIVVINTPGNPLGNVLTDDELYEMDRIVDGKAVIINDEIYSNTYFDEKNKSVMQLKNTKSVFITTNAFSKAYRMYSKRVGYCIVPDELVDPLTVIQHHTLLTVDPVVQYGALTALDYPEEVEKLVELYKDRRNYTVEKFRNNQLVKVINSEGGFYITLECKDFMDKHNYKDSLELAKRIIETKRVATVPGSDFGLPTTLRLSFSTSRYKEGIDLLVDFFNGGAS</sequence>
<evidence type="ECO:0000256" key="5">
    <source>
        <dbReference type="ARBA" id="ARBA00022898"/>
    </source>
</evidence>
<keyword evidence="3 7" id="KW-0032">Aminotransferase</keyword>
<proteinExistence type="inferred from homology"/>
<protein>
    <submittedName>
        <fullName evidence="7">Aminotransferase class I and II</fullName>
    </submittedName>
</protein>
<dbReference type="EMBL" id="ACXX02000001">
    <property type="protein sequence ID" value="EGD49401.1"/>
    <property type="molecule type" value="Genomic_DNA"/>
</dbReference>
<dbReference type="InterPro" id="IPR004839">
    <property type="entry name" value="Aminotransferase_I/II_large"/>
</dbReference>
<dbReference type="InterPro" id="IPR015422">
    <property type="entry name" value="PyrdxlP-dep_Trfase_small"/>
</dbReference>
<dbReference type="InterPro" id="IPR015421">
    <property type="entry name" value="PyrdxlP-dep_Trfase_major"/>
</dbReference>
<evidence type="ECO:0000313" key="8">
    <source>
        <dbReference type="Proteomes" id="UP000003860"/>
    </source>
</evidence>
<dbReference type="GO" id="GO:0006520">
    <property type="term" value="P:amino acid metabolic process"/>
    <property type="evidence" value="ECO:0007669"/>
    <property type="project" value="InterPro"/>
</dbReference>
<reference evidence="7" key="1">
    <citation type="submission" date="2009-07" db="EMBL/GenBank/DDBJ databases">
        <authorList>
            <consortium name="US DOE Joint Genome Institute (JGI-PGF)"/>
            <person name="Lucas S."/>
            <person name="Copeland A."/>
            <person name="Lapidus A."/>
            <person name="Glavina del Rio T."/>
            <person name="Tice H."/>
            <person name="Bruce D."/>
            <person name="Goodwin L."/>
            <person name="Pitluck S."/>
            <person name="Larimer F."/>
            <person name="Land M.L."/>
            <person name="Mouttaki H."/>
            <person name="He Z."/>
            <person name="Zhou J."/>
            <person name="Hemme C.L."/>
        </authorList>
    </citation>
    <scope>NUCLEOTIDE SEQUENCE [LARGE SCALE GENOMIC DNA]</scope>
    <source>
        <strain evidence="7">DSM 2782</strain>
    </source>
</reference>
<feature type="domain" description="Aminotransferase class I/classII large" evidence="6">
    <location>
        <begin position="41"/>
        <end position="372"/>
    </location>
</feature>
<dbReference type="InterPro" id="IPR015424">
    <property type="entry name" value="PyrdxlP-dep_Trfase"/>
</dbReference>
<evidence type="ECO:0000256" key="4">
    <source>
        <dbReference type="ARBA" id="ARBA00022679"/>
    </source>
</evidence>
<dbReference type="InterPro" id="IPR050596">
    <property type="entry name" value="AspAT/PAT-like"/>
</dbReference>
<keyword evidence="8" id="KW-1185">Reference proteome</keyword>
<dbReference type="eggNOG" id="COG0436">
    <property type="taxonomic scope" value="Bacteria"/>
</dbReference>
<dbReference type="Pfam" id="PF00155">
    <property type="entry name" value="Aminotran_1_2"/>
    <property type="match status" value="1"/>
</dbReference>
<comment type="caution">
    <text evidence="7">The sequence shown here is derived from an EMBL/GenBank/DDBJ whole genome shotgun (WGS) entry which is preliminary data.</text>
</comment>
<dbReference type="GO" id="GO:0008483">
    <property type="term" value="F:transaminase activity"/>
    <property type="evidence" value="ECO:0007669"/>
    <property type="project" value="UniProtKB-KW"/>
</dbReference>
<evidence type="ECO:0000256" key="2">
    <source>
        <dbReference type="ARBA" id="ARBA00007441"/>
    </source>
</evidence>
<comment type="cofactor">
    <cofactor evidence="1">
        <name>pyridoxal 5'-phosphate</name>
        <dbReference type="ChEBI" id="CHEBI:597326"/>
    </cofactor>
</comment>
<evidence type="ECO:0000256" key="1">
    <source>
        <dbReference type="ARBA" id="ARBA00001933"/>
    </source>
</evidence>
<reference evidence="7" key="2">
    <citation type="submission" date="2011-01" db="EMBL/GenBank/DDBJ databases">
        <title>The Non-contiguous Finished genome of Clostridium papyrosolvens.</title>
        <authorList>
            <person name="Lucas S."/>
            <person name="Copeland A."/>
            <person name="Lapidus A."/>
            <person name="Cheng J.-F."/>
            <person name="Goodwin L."/>
            <person name="Pitluck S."/>
            <person name="Misra M."/>
            <person name="Chertkov O."/>
            <person name="Detter J.C."/>
            <person name="Han C."/>
            <person name="Tapia R."/>
            <person name="Land M."/>
            <person name="Hauser L."/>
            <person name="Kyrpides N."/>
            <person name="Ivanova N."/>
            <person name="Pagani I."/>
            <person name="Mouttaki H."/>
            <person name="He Z."/>
            <person name="Zhou J."/>
            <person name="Hemme C.L."/>
            <person name="Woyke T."/>
        </authorList>
    </citation>
    <scope>NUCLEOTIDE SEQUENCE [LARGE SCALE GENOMIC DNA]</scope>
    <source>
        <strain evidence="7">DSM 2782</strain>
    </source>
</reference>
<name>F1T7F3_9FIRM</name>
<gene>
    <name evidence="7" type="ORF">Cpap_3834</name>
</gene>
<dbReference type="Proteomes" id="UP000003860">
    <property type="component" value="Unassembled WGS sequence"/>
</dbReference>
<dbReference type="PANTHER" id="PTHR46383">
    <property type="entry name" value="ASPARTATE AMINOTRANSFERASE"/>
    <property type="match status" value="1"/>
</dbReference>
<dbReference type="Gene3D" id="3.40.640.10">
    <property type="entry name" value="Type I PLP-dependent aspartate aminotransferase-like (Major domain)"/>
    <property type="match status" value="1"/>
</dbReference>
<dbReference type="SUPFAM" id="SSF53383">
    <property type="entry name" value="PLP-dependent transferases"/>
    <property type="match status" value="1"/>
</dbReference>
<evidence type="ECO:0000256" key="3">
    <source>
        <dbReference type="ARBA" id="ARBA00022576"/>
    </source>
</evidence>
<dbReference type="Gene3D" id="3.90.1150.10">
    <property type="entry name" value="Aspartate Aminotransferase, domain 1"/>
    <property type="match status" value="1"/>
</dbReference>
<evidence type="ECO:0000259" key="6">
    <source>
        <dbReference type="Pfam" id="PF00155"/>
    </source>
</evidence>
<dbReference type="RefSeq" id="WP_004616065.1">
    <property type="nucleotide sequence ID" value="NZ_ACXX02000001.1"/>
</dbReference>
<accession>F1T7F3</accession>
<comment type="similarity">
    <text evidence="2">Belongs to the class-I pyridoxal-phosphate-dependent aminotransferase family.</text>
</comment>